<feature type="transmembrane region" description="Helical" evidence="7">
    <location>
        <begin position="111"/>
        <end position="130"/>
    </location>
</feature>
<feature type="transmembrane region" description="Helical" evidence="7">
    <location>
        <begin position="178"/>
        <end position="197"/>
    </location>
</feature>
<evidence type="ECO:0000256" key="4">
    <source>
        <dbReference type="ARBA" id="ARBA00022989"/>
    </source>
</evidence>
<feature type="transmembrane region" description="Helical" evidence="7">
    <location>
        <begin position="203"/>
        <end position="225"/>
    </location>
</feature>
<evidence type="ECO:0000256" key="5">
    <source>
        <dbReference type="ARBA" id="ARBA00023136"/>
    </source>
</evidence>
<evidence type="ECO:0000256" key="3">
    <source>
        <dbReference type="ARBA" id="ARBA00022692"/>
    </source>
</evidence>
<dbReference type="InterPro" id="IPR004254">
    <property type="entry name" value="AdipoR/HlyIII-related"/>
</dbReference>
<comment type="subcellular location">
    <subcellularLocation>
        <location evidence="1">Membrane</location>
        <topology evidence="1">Multi-pass membrane protein</topology>
    </subcellularLocation>
</comment>
<feature type="binding site" evidence="6">
    <location>
        <position position="312"/>
    </location>
    <ligand>
        <name>Zn(2+)</name>
        <dbReference type="ChEBI" id="CHEBI:29105"/>
    </ligand>
</feature>
<evidence type="ECO:0000256" key="6">
    <source>
        <dbReference type="PIRSR" id="PIRSR604254-1"/>
    </source>
</evidence>
<dbReference type="WBParaSite" id="SRDH1_49500.3">
    <property type="protein sequence ID" value="SRDH1_49500.3"/>
    <property type="gene ID" value="SRDH1_49500"/>
</dbReference>
<name>A0A183QWL8_9TREM</name>
<keyword evidence="4 7" id="KW-1133">Transmembrane helix</keyword>
<feature type="binding site" evidence="6">
    <location>
        <position position="308"/>
    </location>
    <ligand>
        <name>Zn(2+)</name>
        <dbReference type="ChEBI" id="CHEBI:29105"/>
    </ligand>
</feature>
<accession>A0A183QWL8</accession>
<feature type="binding site" evidence="6">
    <location>
        <position position="162"/>
    </location>
    <ligand>
        <name>Zn(2+)</name>
        <dbReference type="ChEBI" id="CHEBI:29105"/>
    </ligand>
</feature>
<protein>
    <submittedName>
        <fullName evidence="9 10">Adiponectin receptor protein</fullName>
    </submittedName>
</protein>
<dbReference type="PANTHER" id="PTHR20855:SF52">
    <property type="entry name" value="ADIPONECTIN RECEPTOR PROTEIN"/>
    <property type="match status" value="1"/>
</dbReference>
<dbReference type="AlphaFoldDB" id="A0A183QWL8"/>
<dbReference type="GO" id="GO:0038023">
    <property type="term" value="F:signaling receptor activity"/>
    <property type="evidence" value="ECO:0007669"/>
    <property type="project" value="TreeGrafter"/>
</dbReference>
<reference evidence="9 10" key="2">
    <citation type="submission" date="2023-11" db="UniProtKB">
        <authorList>
            <consortium name="WormBaseParasite"/>
        </authorList>
    </citation>
    <scope>IDENTIFICATION</scope>
</reference>
<dbReference type="Pfam" id="PF03006">
    <property type="entry name" value="HlyIII"/>
    <property type="match status" value="1"/>
</dbReference>
<dbReference type="PANTHER" id="PTHR20855">
    <property type="entry name" value="ADIPOR/PROGESTIN RECEPTOR-RELATED"/>
    <property type="match status" value="1"/>
</dbReference>
<keyword evidence="6" id="KW-0479">Metal-binding</keyword>
<evidence type="ECO:0000313" key="8">
    <source>
        <dbReference type="Proteomes" id="UP000050792"/>
    </source>
</evidence>
<proteinExistence type="inferred from homology"/>
<dbReference type="GO" id="GO:0046872">
    <property type="term" value="F:metal ion binding"/>
    <property type="evidence" value="ECO:0007669"/>
    <property type="project" value="UniProtKB-KW"/>
</dbReference>
<reference evidence="8" key="1">
    <citation type="submission" date="2022-06" db="EMBL/GenBank/DDBJ databases">
        <authorList>
            <person name="Berger JAMES D."/>
            <person name="Berger JAMES D."/>
        </authorList>
    </citation>
    <scope>NUCLEOTIDE SEQUENCE [LARGE SCALE GENOMIC DNA]</scope>
</reference>
<evidence type="ECO:0000256" key="2">
    <source>
        <dbReference type="ARBA" id="ARBA00007018"/>
    </source>
</evidence>
<dbReference type="WBParaSite" id="SRDH1_49500.2">
    <property type="protein sequence ID" value="SRDH1_49500.2"/>
    <property type="gene ID" value="SRDH1_49500"/>
</dbReference>
<dbReference type="WBParaSite" id="SRDH1_49500.1">
    <property type="protein sequence ID" value="SRDH1_49500.1"/>
    <property type="gene ID" value="SRDH1_49500"/>
</dbReference>
<feature type="transmembrane region" description="Helical" evidence="7">
    <location>
        <begin position="142"/>
        <end position="166"/>
    </location>
</feature>
<dbReference type="GO" id="GO:0033211">
    <property type="term" value="P:adiponectin-activated signaling pathway"/>
    <property type="evidence" value="ECO:0007669"/>
    <property type="project" value="TreeGrafter"/>
</dbReference>
<evidence type="ECO:0000313" key="9">
    <source>
        <dbReference type="WBParaSite" id="SRDH1_49500.1"/>
    </source>
</evidence>
<keyword evidence="8" id="KW-1185">Reference proteome</keyword>
<comment type="similarity">
    <text evidence="2">Belongs to the ADIPOR family.</text>
</comment>
<organism evidence="8 11">
    <name type="scientific">Schistosoma rodhaini</name>
    <dbReference type="NCBI Taxonomy" id="6188"/>
    <lineage>
        <taxon>Eukaryota</taxon>
        <taxon>Metazoa</taxon>
        <taxon>Spiralia</taxon>
        <taxon>Lophotrochozoa</taxon>
        <taxon>Platyhelminthes</taxon>
        <taxon>Trematoda</taxon>
        <taxon>Digenea</taxon>
        <taxon>Strigeidida</taxon>
        <taxon>Schistosomatoidea</taxon>
        <taxon>Schistosomatidae</taxon>
        <taxon>Schistosoma</taxon>
    </lineage>
</organism>
<feature type="transmembrane region" description="Helical" evidence="7">
    <location>
        <begin position="271"/>
        <end position="290"/>
    </location>
</feature>
<keyword evidence="6" id="KW-0862">Zinc</keyword>
<keyword evidence="3 7" id="KW-0812">Transmembrane</keyword>
<evidence type="ECO:0000256" key="7">
    <source>
        <dbReference type="SAM" id="Phobius"/>
    </source>
</evidence>
<evidence type="ECO:0000256" key="1">
    <source>
        <dbReference type="ARBA" id="ARBA00004141"/>
    </source>
</evidence>
<keyword evidence="5 7" id="KW-0472">Membrane</keyword>
<feature type="transmembrane region" description="Helical" evidence="7">
    <location>
        <begin position="237"/>
        <end position="259"/>
    </location>
</feature>
<feature type="transmembrane region" description="Helical" evidence="7">
    <location>
        <begin position="310"/>
        <end position="327"/>
    </location>
</feature>
<evidence type="ECO:0000313" key="11">
    <source>
        <dbReference type="WBParaSite" id="SRDH1_49500.3"/>
    </source>
</evidence>
<evidence type="ECO:0000313" key="10">
    <source>
        <dbReference type="WBParaSite" id="SRDH1_49500.2"/>
    </source>
</evidence>
<sequence>MNYHDNDHTEITQADERKMPTCLLEDESQRISCVEYIKQYDISQLAQMLAHSAEEFVRHVWLRGWRVVNHHSLPAWLRDNDYILHYHRPQLNTFWACFKSIFRVHTETGNIWTHLLGCGSFFAITVFMLIQSGTLLQWQDKLVFSTFFFGAIVCLGLSCLFHTLSCHSKSIGRLFNRLDYAGIAFLNLGSFIPYLYYSFYCTLWAKLFYTVLVAVLGIAAVVVSMHPSFTTPHYRPIRAGVFMGLGLSGVIPCIHTVILDGFFHSVIQGSLGWLVLMAVLYISGATIYAVRVPERIFPGRFDIWFQSHQIFHVFAVVATLVHYHGLVKLADYRLSTGDCKPVGLNFDSNQLKIFGLDIFPNTL</sequence>
<dbReference type="GO" id="GO:0005886">
    <property type="term" value="C:plasma membrane"/>
    <property type="evidence" value="ECO:0007669"/>
    <property type="project" value="TreeGrafter"/>
</dbReference>
<dbReference type="Proteomes" id="UP000050792">
    <property type="component" value="Unassembled WGS sequence"/>
</dbReference>